<evidence type="ECO:0000313" key="4">
    <source>
        <dbReference type="Proteomes" id="UP000017836"/>
    </source>
</evidence>
<keyword evidence="4" id="KW-1185">Reference proteome</keyword>
<keyword evidence="2" id="KW-0472">Membrane</keyword>
<sequence>MEPNIKQPESGQKPDYICISIPSSSPTIDNHAPKPTKTSMETTKNSPETAKQAPDSSGSSNFLADSELKTKDIISLAIAMATAAFGLTIHLPFASKHSSALAILMIDYVVAFMMSGGLLLLIIFGSHSIRSMKVVRALVAVGLGLFLLALPFHLWVLVPHNLDWVVSLACGVAALVGIPLGYIILGVAMSA</sequence>
<proteinExistence type="predicted"/>
<keyword evidence="2" id="KW-1133">Transmembrane helix</keyword>
<evidence type="ECO:0000313" key="3">
    <source>
        <dbReference type="EMBL" id="ERN08817.1"/>
    </source>
</evidence>
<feature type="transmembrane region" description="Helical" evidence="2">
    <location>
        <begin position="137"/>
        <end position="158"/>
    </location>
</feature>
<organism evidence="3 4">
    <name type="scientific">Amborella trichopoda</name>
    <dbReference type="NCBI Taxonomy" id="13333"/>
    <lineage>
        <taxon>Eukaryota</taxon>
        <taxon>Viridiplantae</taxon>
        <taxon>Streptophyta</taxon>
        <taxon>Embryophyta</taxon>
        <taxon>Tracheophyta</taxon>
        <taxon>Spermatophyta</taxon>
        <taxon>Magnoliopsida</taxon>
        <taxon>Amborellales</taxon>
        <taxon>Amborellaceae</taxon>
        <taxon>Amborella</taxon>
    </lineage>
</organism>
<dbReference type="EMBL" id="KI393234">
    <property type="protein sequence ID" value="ERN08817.1"/>
    <property type="molecule type" value="Genomic_DNA"/>
</dbReference>
<evidence type="ECO:0000256" key="1">
    <source>
        <dbReference type="SAM" id="MobiDB-lite"/>
    </source>
</evidence>
<feature type="region of interest" description="Disordered" evidence="1">
    <location>
        <begin position="1"/>
        <end position="62"/>
    </location>
</feature>
<reference evidence="4" key="1">
    <citation type="journal article" date="2013" name="Science">
        <title>The Amborella genome and the evolution of flowering plants.</title>
        <authorList>
            <consortium name="Amborella Genome Project"/>
        </authorList>
    </citation>
    <scope>NUCLEOTIDE SEQUENCE [LARGE SCALE GENOMIC DNA]</scope>
</reference>
<feature type="compositionally biased region" description="Low complexity" evidence="1">
    <location>
        <begin position="17"/>
        <end position="28"/>
    </location>
</feature>
<accession>W1PFQ7</accession>
<protein>
    <submittedName>
        <fullName evidence="3">Uncharacterized protein</fullName>
    </submittedName>
</protein>
<feature type="transmembrane region" description="Helical" evidence="2">
    <location>
        <begin position="164"/>
        <end position="188"/>
    </location>
</feature>
<dbReference type="Gramene" id="ERN08817">
    <property type="protein sequence ID" value="ERN08817"/>
    <property type="gene ID" value="AMTR_s01186p00010020"/>
</dbReference>
<feature type="transmembrane region" description="Helical" evidence="2">
    <location>
        <begin position="100"/>
        <end position="125"/>
    </location>
</feature>
<evidence type="ECO:0000256" key="2">
    <source>
        <dbReference type="SAM" id="Phobius"/>
    </source>
</evidence>
<dbReference type="KEGG" id="atr:18436955"/>
<feature type="transmembrane region" description="Helical" evidence="2">
    <location>
        <begin position="73"/>
        <end position="94"/>
    </location>
</feature>
<dbReference type="AlphaFoldDB" id="W1PFQ7"/>
<feature type="compositionally biased region" description="Polar residues" evidence="1">
    <location>
        <begin position="36"/>
        <end position="62"/>
    </location>
</feature>
<keyword evidence="2" id="KW-0812">Transmembrane</keyword>
<dbReference type="Proteomes" id="UP000017836">
    <property type="component" value="Unassembled WGS sequence"/>
</dbReference>
<gene>
    <name evidence="3" type="ORF">AMTR_s01186p00010020</name>
</gene>
<name>W1PFQ7_AMBTC</name>
<dbReference type="HOGENOM" id="CLU_1423324_0_0_1"/>